<keyword evidence="3" id="KW-1185">Reference proteome</keyword>
<dbReference type="Proteomes" id="UP001497623">
    <property type="component" value="Unassembled WGS sequence"/>
</dbReference>
<dbReference type="AlphaFoldDB" id="A0AAV2PJK7"/>
<protein>
    <submittedName>
        <fullName evidence="2">Uncharacterized protein</fullName>
    </submittedName>
</protein>
<sequence>MSSAIFEKIPASQIDCCCVTEVKCDPRVTSHFFIRVIFVYVDLLLNILDILKYYANLLQASPIFCPSLLTASSPPLPSSSSSPLSPQSPLHLYYHQLPVESLPTPPSLPSPSPSAYLSPSAPPIQPLQMSSPPSSQPPPPMPMSFPPELQVSTSF</sequence>
<evidence type="ECO:0000313" key="2">
    <source>
        <dbReference type="EMBL" id="CAL4060427.1"/>
    </source>
</evidence>
<proteinExistence type="predicted"/>
<comment type="caution">
    <text evidence="2">The sequence shown here is derived from an EMBL/GenBank/DDBJ whole genome shotgun (WGS) entry which is preliminary data.</text>
</comment>
<gene>
    <name evidence="2" type="ORF">MNOR_LOCUS1355</name>
</gene>
<feature type="compositionally biased region" description="Pro residues" evidence="1">
    <location>
        <begin position="134"/>
        <end position="145"/>
    </location>
</feature>
<reference evidence="2 3" key="1">
    <citation type="submission" date="2024-05" db="EMBL/GenBank/DDBJ databases">
        <authorList>
            <person name="Wallberg A."/>
        </authorList>
    </citation>
    <scope>NUCLEOTIDE SEQUENCE [LARGE SCALE GENOMIC DNA]</scope>
</reference>
<dbReference type="EMBL" id="CAXKWB010000360">
    <property type="protein sequence ID" value="CAL4060427.1"/>
    <property type="molecule type" value="Genomic_DNA"/>
</dbReference>
<accession>A0AAV2PJK7</accession>
<feature type="region of interest" description="Disordered" evidence="1">
    <location>
        <begin position="102"/>
        <end position="155"/>
    </location>
</feature>
<organism evidence="2 3">
    <name type="scientific">Meganyctiphanes norvegica</name>
    <name type="common">Northern krill</name>
    <name type="synonym">Thysanopoda norvegica</name>
    <dbReference type="NCBI Taxonomy" id="48144"/>
    <lineage>
        <taxon>Eukaryota</taxon>
        <taxon>Metazoa</taxon>
        <taxon>Ecdysozoa</taxon>
        <taxon>Arthropoda</taxon>
        <taxon>Crustacea</taxon>
        <taxon>Multicrustacea</taxon>
        <taxon>Malacostraca</taxon>
        <taxon>Eumalacostraca</taxon>
        <taxon>Eucarida</taxon>
        <taxon>Euphausiacea</taxon>
        <taxon>Euphausiidae</taxon>
        <taxon>Meganyctiphanes</taxon>
    </lineage>
</organism>
<feature type="compositionally biased region" description="Pro residues" evidence="1">
    <location>
        <begin position="103"/>
        <end position="112"/>
    </location>
</feature>
<name>A0AAV2PJK7_MEGNR</name>
<evidence type="ECO:0000313" key="3">
    <source>
        <dbReference type="Proteomes" id="UP001497623"/>
    </source>
</evidence>
<evidence type="ECO:0000256" key="1">
    <source>
        <dbReference type="SAM" id="MobiDB-lite"/>
    </source>
</evidence>